<organism evidence="2 3">
    <name type="scientific">Candidatus Magasanikbacteria bacterium RIFOXYD2_FULL_41_14</name>
    <dbReference type="NCBI Taxonomy" id="1798709"/>
    <lineage>
        <taxon>Bacteria</taxon>
        <taxon>Candidatus Magasanikiibacteriota</taxon>
    </lineage>
</organism>
<dbReference type="Proteomes" id="UP000178254">
    <property type="component" value="Unassembled WGS sequence"/>
</dbReference>
<feature type="region of interest" description="Disordered" evidence="1">
    <location>
        <begin position="1"/>
        <end position="20"/>
    </location>
</feature>
<protein>
    <submittedName>
        <fullName evidence="2">Uncharacterized protein</fullName>
    </submittedName>
</protein>
<reference evidence="2 3" key="1">
    <citation type="journal article" date="2016" name="Nat. Commun.">
        <title>Thousands of microbial genomes shed light on interconnected biogeochemical processes in an aquifer system.</title>
        <authorList>
            <person name="Anantharaman K."/>
            <person name="Brown C.T."/>
            <person name="Hug L.A."/>
            <person name="Sharon I."/>
            <person name="Castelle C.J."/>
            <person name="Probst A.J."/>
            <person name="Thomas B.C."/>
            <person name="Singh A."/>
            <person name="Wilkins M.J."/>
            <person name="Karaoz U."/>
            <person name="Brodie E.L."/>
            <person name="Williams K.H."/>
            <person name="Hubbard S.S."/>
            <person name="Banfield J.F."/>
        </authorList>
    </citation>
    <scope>NUCLEOTIDE SEQUENCE [LARGE SCALE GENOMIC DNA]</scope>
</reference>
<evidence type="ECO:0000256" key="1">
    <source>
        <dbReference type="SAM" id="MobiDB-lite"/>
    </source>
</evidence>
<evidence type="ECO:0000313" key="2">
    <source>
        <dbReference type="EMBL" id="OGH95235.1"/>
    </source>
</evidence>
<dbReference type="STRING" id="1798709.A2538_01370"/>
<sequence>MSPEIQHNLSPKEGENERVRKDVEAPVEIPVTIQHLDNQMSFVGRETIGEATGKIQQLNLTDDTKAAEALESLEHHIGSAIFEVRANVGIMAQPTGGESAVPTDSNGDKQRIEEKRQMIRLFGGMSAIEKAFLNHVIYGYTRPLSFSHKQTEPTQEQLQERVNRFIASGRLPERVKEYLHQIHSISFPDDNKPMNFGFRRLDDPEIDKLWHCAQYLSSNDKEITLHSDDGHSLPDEVLSRLVKLQGESETYRRELSENFQLVADALEKDGKNESSERKRAAAINIIYQILDSHDKDLSDKAVDLILENIDYVKSGISNTKNYERGYPDFHRISLVEVLTKAMETLRKDIREIGVKIAIEYFDKNFTEEHELRASQLEKYGRVNGKYSDELLKQSLIACDDADFDLLCGIIKKDGTFPLVDIIAEMIAGDDDRLPIRGFILCDLKGLPVEQIKAYLPDWKRGNLKDKRRAVGENFEMYIELELEHPGITASLTKDCGIVNFGRYPKDILISQFRQLQEKEKFDRPYGVVVFPKDDHNGAFSTDAWRFGKLKQQIQSNKDSNGKDIPYELRFFEADSKVDLVRYLIKLGKWFPSHKISFAIIGGHGEKDGIHFGKGDLLVDDLSGKSSGRLGDFFESNPSIVLASCSTGQSGGIGEKISRVLGAHVSAPNKPTGVENYIISTDENGQIHLDAKFSDAEDRMVYSHK</sequence>
<dbReference type="EMBL" id="MFRE01000001">
    <property type="protein sequence ID" value="OGH95235.1"/>
    <property type="molecule type" value="Genomic_DNA"/>
</dbReference>
<comment type="caution">
    <text evidence="2">The sequence shown here is derived from an EMBL/GenBank/DDBJ whole genome shotgun (WGS) entry which is preliminary data.</text>
</comment>
<accession>A0A1F6PGD0</accession>
<evidence type="ECO:0000313" key="3">
    <source>
        <dbReference type="Proteomes" id="UP000178254"/>
    </source>
</evidence>
<name>A0A1F6PGD0_9BACT</name>
<feature type="compositionally biased region" description="Basic and acidic residues" evidence="1">
    <location>
        <begin position="10"/>
        <end position="20"/>
    </location>
</feature>
<dbReference type="AlphaFoldDB" id="A0A1F6PGD0"/>
<proteinExistence type="predicted"/>
<gene>
    <name evidence="2" type="ORF">A2538_01370</name>
</gene>